<evidence type="ECO:0000313" key="5">
    <source>
        <dbReference type="Ensembl" id="ENSSANP00000062613.1"/>
    </source>
</evidence>
<dbReference type="FunFam" id="3.40.50.300:FF:000366">
    <property type="entry name" value="GTPase, IMAP family member 2"/>
    <property type="match status" value="1"/>
</dbReference>
<dbReference type="Gene3D" id="3.40.50.300">
    <property type="entry name" value="P-loop containing nucleotide triphosphate hydrolases"/>
    <property type="match status" value="1"/>
</dbReference>
<proteinExistence type="inferred from homology"/>
<reference evidence="5" key="1">
    <citation type="submission" date="2025-08" db="UniProtKB">
        <authorList>
            <consortium name="Ensembl"/>
        </authorList>
    </citation>
    <scope>IDENTIFICATION</scope>
</reference>
<dbReference type="PANTHER" id="PTHR10903:SF188">
    <property type="entry name" value="GTPASE IMAP FAMILY MEMBER 2-LIKE-RELATED"/>
    <property type="match status" value="1"/>
</dbReference>
<dbReference type="GO" id="GO:0005525">
    <property type="term" value="F:GTP binding"/>
    <property type="evidence" value="ECO:0007669"/>
    <property type="project" value="UniProtKB-KW"/>
</dbReference>
<dbReference type="PANTHER" id="PTHR10903">
    <property type="entry name" value="GTPASE, IMAP FAMILY MEMBER-RELATED"/>
    <property type="match status" value="1"/>
</dbReference>
<sequence>SVRERGGIGKRPHTAHKVFNLKFYKRSEKPRIVLLGRTRSGKSAAGNAIMGQENFKRRNSADFSTKTCKLHTTHVARKSITIIDTPGLIDAPADTMKDEIVKSVHISAPGPHVFLLVIRLDKRFTEEENNSKTWIQENFGEEAVHHTIILFTHADHLKGKPLDEYIRGNPDLQVVTGEFGGRFHSFNNKNMENHSQNYTVLPDNCVSELLKS</sequence>
<evidence type="ECO:0000256" key="3">
    <source>
        <dbReference type="ARBA" id="ARBA00023134"/>
    </source>
</evidence>
<dbReference type="InterPro" id="IPR045058">
    <property type="entry name" value="GIMA/IAN/Toc"/>
</dbReference>
<evidence type="ECO:0000259" key="4">
    <source>
        <dbReference type="PROSITE" id="PS51720"/>
    </source>
</evidence>
<keyword evidence="2" id="KW-0547">Nucleotide-binding</keyword>
<comment type="similarity">
    <text evidence="1">Belongs to the TRAFAC class TrmE-Era-EngA-EngB-Septin-like GTPase superfamily. AIG1/Toc34/Toc159-like paraseptin GTPase family. IAN subfamily.</text>
</comment>
<evidence type="ECO:0000256" key="1">
    <source>
        <dbReference type="ARBA" id="ARBA00008535"/>
    </source>
</evidence>
<dbReference type="PROSITE" id="PS51720">
    <property type="entry name" value="G_AIG1"/>
    <property type="match status" value="1"/>
</dbReference>
<keyword evidence="6" id="KW-1185">Reference proteome</keyword>
<dbReference type="AlphaFoldDB" id="A0A671PTT7"/>
<dbReference type="SUPFAM" id="SSF52540">
    <property type="entry name" value="P-loop containing nucleoside triphosphate hydrolases"/>
    <property type="match status" value="1"/>
</dbReference>
<dbReference type="InterPro" id="IPR006703">
    <property type="entry name" value="G_AIG1"/>
</dbReference>
<dbReference type="Ensembl" id="ENSSANT00000066568.1">
    <property type="protein sequence ID" value="ENSSANP00000062613.1"/>
    <property type="gene ID" value="ENSSANG00000031249.1"/>
</dbReference>
<reference evidence="5" key="2">
    <citation type="submission" date="2025-09" db="UniProtKB">
        <authorList>
            <consortium name="Ensembl"/>
        </authorList>
    </citation>
    <scope>IDENTIFICATION</scope>
</reference>
<dbReference type="Proteomes" id="UP000472260">
    <property type="component" value="Unassembled WGS sequence"/>
</dbReference>
<protein>
    <recommendedName>
        <fullName evidence="4">AIG1-type G domain-containing protein</fullName>
    </recommendedName>
</protein>
<dbReference type="Pfam" id="PF04548">
    <property type="entry name" value="AIG1"/>
    <property type="match status" value="1"/>
</dbReference>
<feature type="domain" description="AIG1-type G" evidence="4">
    <location>
        <begin position="27"/>
        <end position="212"/>
    </location>
</feature>
<keyword evidence="3" id="KW-0342">GTP-binding</keyword>
<evidence type="ECO:0000256" key="2">
    <source>
        <dbReference type="ARBA" id="ARBA00022741"/>
    </source>
</evidence>
<dbReference type="InterPro" id="IPR027417">
    <property type="entry name" value="P-loop_NTPase"/>
</dbReference>
<accession>A0A671PTT7</accession>
<name>A0A671PTT7_9TELE</name>
<organism evidence="5 6">
    <name type="scientific">Sinocyclocheilus anshuiensis</name>
    <dbReference type="NCBI Taxonomy" id="1608454"/>
    <lineage>
        <taxon>Eukaryota</taxon>
        <taxon>Metazoa</taxon>
        <taxon>Chordata</taxon>
        <taxon>Craniata</taxon>
        <taxon>Vertebrata</taxon>
        <taxon>Euteleostomi</taxon>
        <taxon>Actinopterygii</taxon>
        <taxon>Neopterygii</taxon>
        <taxon>Teleostei</taxon>
        <taxon>Ostariophysi</taxon>
        <taxon>Cypriniformes</taxon>
        <taxon>Cyprinidae</taxon>
        <taxon>Cyprininae</taxon>
        <taxon>Sinocyclocheilus</taxon>
    </lineage>
</organism>
<evidence type="ECO:0000313" key="6">
    <source>
        <dbReference type="Proteomes" id="UP000472260"/>
    </source>
</evidence>